<comment type="caution">
    <text evidence="10">The sequence shown here is derived from an EMBL/GenBank/DDBJ whole genome shotgun (WGS) entry which is preliminary data.</text>
</comment>
<dbReference type="Pfam" id="PF13677">
    <property type="entry name" value="MotB_plug"/>
    <property type="match status" value="1"/>
</dbReference>
<dbReference type="Gene3D" id="3.30.1330.60">
    <property type="entry name" value="OmpA-like domain"/>
    <property type="match status" value="1"/>
</dbReference>
<dbReference type="InterPro" id="IPR036737">
    <property type="entry name" value="OmpA-like_sf"/>
</dbReference>
<dbReference type="Proteomes" id="UP000003635">
    <property type="component" value="Unassembled WGS sequence"/>
</dbReference>
<evidence type="ECO:0000256" key="1">
    <source>
        <dbReference type="ARBA" id="ARBA00004162"/>
    </source>
</evidence>
<dbReference type="PANTHER" id="PTHR30329:SF21">
    <property type="entry name" value="LIPOPROTEIN YIAD-RELATED"/>
    <property type="match status" value="1"/>
</dbReference>
<dbReference type="PROSITE" id="PS51123">
    <property type="entry name" value="OMPA_2"/>
    <property type="match status" value="1"/>
</dbReference>
<keyword evidence="4" id="KW-0812">Transmembrane</keyword>
<dbReference type="HOGENOM" id="CLU_016890_3_1_5"/>
<reference evidence="10 11" key="1">
    <citation type="journal article" date="2010" name="J. Bacteriol.">
        <title>Genome sequences of Oceanicola granulosus HTCC2516(T) and Oceanicola batsensis HTCC2597(TDelta).</title>
        <authorList>
            <person name="Thrash J.C."/>
            <person name="Cho J.C."/>
            <person name="Vergin K.L."/>
            <person name="Giovannoni S.J."/>
        </authorList>
    </citation>
    <scope>NUCLEOTIDE SEQUENCE [LARGE SCALE GENOMIC DNA]</scope>
    <source>
        <strain evidence="11">ATCC BAA-861 / DSM 15982 / KCTC 12143 / HTCC2516</strain>
    </source>
</reference>
<keyword evidence="5" id="KW-1133">Transmembrane helix</keyword>
<dbReference type="InterPro" id="IPR050330">
    <property type="entry name" value="Bact_OuterMem_StrucFunc"/>
</dbReference>
<protein>
    <submittedName>
        <fullName evidence="10">MotB</fullName>
    </submittedName>
</protein>
<evidence type="ECO:0000256" key="2">
    <source>
        <dbReference type="ARBA" id="ARBA00008914"/>
    </source>
</evidence>
<evidence type="ECO:0000256" key="3">
    <source>
        <dbReference type="ARBA" id="ARBA00022475"/>
    </source>
</evidence>
<keyword evidence="3" id="KW-1003">Cell membrane</keyword>
<accession>Q2CGF4</accession>
<comment type="similarity">
    <text evidence="2">Belongs to the MotB family.</text>
</comment>
<proteinExistence type="inferred from homology"/>
<evidence type="ECO:0000256" key="8">
    <source>
        <dbReference type="SAM" id="MobiDB-lite"/>
    </source>
</evidence>
<evidence type="ECO:0000256" key="6">
    <source>
        <dbReference type="ARBA" id="ARBA00023136"/>
    </source>
</evidence>
<feature type="region of interest" description="Disordered" evidence="8">
    <location>
        <begin position="83"/>
        <end position="111"/>
    </location>
</feature>
<dbReference type="InterPro" id="IPR006665">
    <property type="entry name" value="OmpA-like"/>
</dbReference>
<dbReference type="AlphaFoldDB" id="Q2CGF4"/>
<feature type="region of interest" description="Disordered" evidence="8">
    <location>
        <begin position="144"/>
        <end position="168"/>
    </location>
</feature>
<dbReference type="EMBL" id="AAOT01000009">
    <property type="protein sequence ID" value="EAR51764.1"/>
    <property type="molecule type" value="Genomic_DNA"/>
</dbReference>
<comment type="subcellular location">
    <subcellularLocation>
        <location evidence="1">Cell membrane</location>
        <topology evidence="1">Single-pass membrane protein</topology>
    </subcellularLocation>
</comment>
<evidence type="ECO:0000313" key="11">
    <source>
        <dbReference type="Proteomes" id="UP000003635"/>
    </source>
</evidence>
<feature type="compositionally biased region" description="Low complexity" evidence="8">
    <location>
        <begin position="154"/>
        <end position="168"/>
    </location>
</feature>
<sequence length="345" mass="36320">MSSEKQPIIIRRMTEDAHDGHHGGGWKVAYADFMTAMMAFFLLMWIIAASDEEKLRGIADYFTPSLVTADGAGSGLLDGEAVEGQGTRGGGVVPELPSFGQENPLEISANRTPEAPSVIVEYVPVEDLGDDPFARLHAAAGEVVDGETTPLDGAGSAPEASEGEAGTAASEAALAAAELAEQRAAALEVLRGEVEERIAEDPELATFAENLLVDATDLGLRFQIVDHEGVAMFRSGSAEIEESTRELIGVVGETIRGLPYPVAITGHTDSVPFSGARDGYSNWELSADRANAARRTLIAAGVDAARIVEISGLAATELRVPDIPDAPENRRIEVLMQYPAAPAGE</sequence>
<dbReference type="RefSeq" id="WP_007254898.1">
    <property type="nucleotide sequence ID" value="NZ_CH724107.1"/>
</dbReference>
<evidence type="ECO:0000256" key="7">
    <source>
        <dbReference type="PROSITE-ProRule" id="PRU00473"/>
    </source>
</evidence>
<dbReference type="PANTHER" id="PTHR30329">
    <property type="entry name" value="STATOR ELEMENT OF FLAGELLAR MOTOR COMPLEX"/>
    <property type="match status" value="1"/>
</dbReference>
<evidence type="ECO:0000259" key="9">
    <source>
        <dbReference type="PROSITE" id="PS51123"/>
    </source>
</evidence>
<evidence type="ECO:0000256" key="4">
    <source>
        <dbReference type="ARBA" id="ARBA00022692"/>
    </source>
</evidence>
<dbReference type="STRING" id="314256.OG2516_06861"/>
<gene>
    <name evidence="10" type="ORF">OG2516_06861</name>
</gene>
<keyword evidence="11" id="KW-1185">Reference proteome</keyword>
<evidence type="ECO:0000256" key="5">
    <source>
        <dbReference type="ARBA" id="ARBA00022989"/>
    </source>
</evidence>
<organism evidence="10 11">
    <name type="scientific">Oceanicola granulosus (strain ATCC BAA-861 / DSM 15982 / KCTC 12143 / HTCC2516)</name>
    <dbReference type="NCBI Taxonomy" id="314256"/>
    <lineage>
        <taxon>Bacteria</taxon>
        <taxon>Pseudomonadati</taxon>
        <taxon>Pseudomonadota</taxon>
        <taxon>Alphaproteobacteria</taxon>
        <taxon>Rhodobacterales</taxon>
        <taxon>Roseobacteraceae</taxon>
        <taxon>Oceanicola</taxon>
    </lineage>
</organism>
<dbReference type="GO" id="GO:0005886">
    <property type="term" value="C:plasma membrane"/>
    <property type="evidence" value="ECO:0007669"/>
    <property type="project" value="UniProtKB-SubCell"/>
</dbReference>
<feature type="domain" description="OmpA-like" evidence="9">
    <location>
        <begin position="220"/>
        <end position="340"/>
    </location>
</feature>
<name>Q2CGF4_OCEGH</name>
<dbReference type="eggNOG" id="COG1360">
    <property type="taxonomic scope" value="Bacteria"/>
</dbReference>
<evidence type="ECO:0000313" key="10">
    <source>
        <dbReference type="EMBL" id="EAR51764.1"/>
    </source>
</evidence>
<dbReference type="Pfam" id="PF00691">
    <property type="entry name" value="OmpA"/>
    <property type="match status" value="1"/>
</dbReference>
<keyword evidence="6 7" id="KW-0472">Membrane</keyword>
<dbReference type="CDD" id="cd07185">
    <property type="entry name" value="OmpA_C-like"/>
    <property type="match status" value="1"/>
</dbReference>
<dbReference type="InterPro" id="IPR025713">
    <property type="entry name" value="MotB-like_N_dom"/>
</dbReference>
<dbReference type="SUPFAM" id="SSF103088">
    <property type="entry name" value="OmpA-like"/>
    <property type="match status" value="1"/>
</dbReference>